<keyword evidence="1" id="KW-0472">Membrane</keyword>
<proteinExistence type="predicted"/>
<organism evidence="2 3">
    <name type="scientific">Xenopus laevis</name>
    <name type="common">African clawed frog</name>
    <dbReference type="NCBI Taxonomy" id="8355"/>
    <lineage>
        <taxon>Eukaryota</taxon>
        <taxon>Metazoa</taxon>
        <taxon>Chordata</taxon>
        <taxon>Craniata</taxon>
        <taxon>Vertebrata</taxon>
        <taxon>Euteleostomi</taxon>
        <taxon>Amphibia</taxon>
        <taxon>Batrachia</taxon>
        <taxon>Anura</taxon>
        <taxon>Pipoidea</taxon>
        <taxon>Pipidae</taxon>
        <taxon>Xenopodinae</taxon>
        <taxon>Xenopus</taxon>
        <taxon>Xenopus</taxon>
    </lineage>
</organism>
<sequence length="87" mass="9792">MSVTSSVCEVFIRSGRIGMVTASSERLLLRLRLGLLLCSTLLPGLVSFLSHCLMFFHDRRKNAARGNHCWPLSSESLPSEFHTFLPR</sequence>
<accession>A0A974BT49</accession>
<protein>
    <submittedName>
        <fullName evidence="2">Uncharacterized protein</fullName>
    </submittedName>
</protein>
<evidence type="ECO:0000256" key="1">
    <source>
        <dbReference type="SAM" id="Phobius"/>
    </source>
</evidence>
<dbReference type="Proteomes" id="UP000694892">
    <property type="component" value="Chromosome 9_10S"/>
</dbReference>
<dbReference type="AlphaFoldDB" id="A0A974BT49"/>
<keyword evidence="1" id="KW-1133">Transmembrane helix</keyword>
<gene>
    <name evidence="2" type="ORF">XELAEV_18046473mg</name>
</gene>
<name>A0A974BT49_XENLA</name>
<evidence type="ECO:0000313" key="2">
    <source>
        <dbReference type="EMBL" id="OCT60448.1"/>
    </source>
</evidence>
<evidence type="ECO:0000313" key="3">
    <source>
        <dbReference type="Proteomes" id="UP000694892"/>
    </source>
</evidence>
<dbReference type="EMBL" id="CM004483">
    <property type="protein sequence ID" value="OCT60448.1"/>
    <property type="molecule type" value="Genomic_DNA"/>
</dbReference>
<keyword evidence="1" id="KW-0812">Transmembrane</keyword>
<feature type="transmembrane region" description="Helical" evidence="1">
    <location>
        <begin position="33"/>
        <end position="56"/>
    </location>
</feature>
<reference evidence="3" key="1">
    <citation type="journal article" date="2016" name="Nature">
        <title>Genome evolution in the allotetraploid frog Xenopus laevis.</title>
        <authorList>
            <person name="Session A.M."/>
            <person name="Uno Y."/>
            <person name="Kwon T."/>
            <person name="Chapman J.A."/>
            <person name="Toyoda A."/>
            <person name="Takahashi S."/>
            <person name="Fukui A."/>
            <person name="Hikosaka A."/>
            <person name="Suzuki A."/>
            <person name="Kondo M."/>
            <person name="van Heeringen S.J."/>
            <person name="Quigley I."/>
            <person name="Heinz S."/>
            <person name="Ogino H."/>
            <person name="Ochi H."/>
            <person name="Hellsten U."/>
            <person name="Lyons J.B."/>
            <person name="Simakov O."/>
            <person name="Putnam N."/>
            <person name="Stites J."/>
            <person name="Kuroki Y."/>
            <person name="Tanaka T."/>
            <person name="Michiue T."/>
            <person name="Watanabe M."/>
            <person name="Bogdanovic O."/>
            <person name="Lister R."/>
            <person name="Georgiou G."/>
            <person name="Paranjpe S.S."/>
            <person name="van Kruijsbergen I."/>
            <person name="Shu S."/>
            <person name="Carlson J."/>
            <person name="Kinoshita T."/>
            <person name="Ohta Y."/>
            <person name="Mawaribuchi S."/>
            <person name="Jenkins J."/>
            <person name="Grimwood J."/>
            <person name="Schmutz J."/>
            <person name="Mitros T."/>
            <person name="Mozaffari S.V."/>
            <person name="Suzuki Y."/>
            <person name="Haramoto Y."/>
            <person name="Yamamoto T.S."/>
            <person name="Takagi C."/>
            <person name="Heald R."/>
            <person name="Miller K."/>
            <person name="Haudenschild C."/>
            <person name="Kitzman J."/>
            <person name="Nakayama T."/>
            <person name="Izutsu Y."/>
            <person name="Robert J."/>
            <person name="Fortriede J."/>
            <person name="Burns K."/>
            <person name="Lotay V."/>
            <person name="Karimi K."/>
            <person name="Yasuoka Y."/>
            <person name="Dichmann D.S."/>
            <person name="Flajnik M.F."/>
            <person name="Houston D.W."/>
            <person name="Shendure J."/>
            <person name="DuPasquier L."/>
            <person name="Vize P.D."/>
            <person name="Zorn A.M."/>
            <person name="Ito M."/>
            <person name="Marcotte E.M."/>
            <person name="Wallingford J.B."/>
            <person name="Ito Y."/>
            <person name="Asashima M."/>
            <person name="Ueno N."/>
            <person name="Matsuda Y."/>
            <person name="Veenstra G.J."/>
            <person name="Fujiyama A."/>
            <person name="Harland R.M."/>
            <person name="Taira M."/>
            <person name="Rokhsar D.S."/>
        </authorList>
    </citation>
    <scope>NUCLEOTIDE SEQUENCE [LARGE SCALE GENOMIC DNA]</scope>
    <source>
        <strain evidence="3">J</strain>
    </source>
</reference>